<keyword evidence="3" id="KW-1185">Reference proteome</keyword>
<dbReference type="AlphaFoldDB" id="A0A1M6CIR1"/>
<evidence type="ECO:0000256" key="1">
    <source>
        <dbReference type="SAM" id="Phobius"/>
    </source>
</evidence>
<gene>
    <name evidence="2" type="ORF">SAMN02745146_1166</name>
</gene>
<accession>A0A1M6CIR1</accession>
<sequence length="184" mass="20353">MSIKQQNELLPQISTTTKSLLIAGGTLLVYDYICRAAKIYFFWESGVIGWYLLLLGAIGLLLNRIDAKSSLKQPAVVEKVAAFGLVFVLAIKLIVFGAFIFSDSFETASTYLKNNERIRNEIGPVSGVILLSEGEVNTTSNSEGEQGEGVLNLVAKGSKEYKQFEIHVVKKREMSAWQVIETKE</sequence>
<feature type="transmembrane region" description="Helical" evidence="1">
    <location>
        <begin position="48"/>
        <end position="65"/>
    </location>
</feature>
<dbReference type="EMBL" id="FQYN01000002">
    <property type="protein sequence ID" value="SHI60751.1"/>
    <property type="molecule type" value="Genomic_DNA"/>
</dbReference>
<organism evidence="2 3">
    <name type="scientific">Hymenobacter daecheongensis DSM 21074</name>
    <dbReference type="NCBI Taxonomy" id="1121955"/>
    <lineage>
        <taxon>Bacteria</taxon>
        <taxon>Pseudomonadati</taxon>
        <taxon>Bacteroidota</taxon>
        <taxon>Cytophagia</taxon>
        <taxon>Cytophagales</taxon>
        <taxon>Hymenobacteraceae</taxon>
        <taxon>Hymenobacter</taxon>
    </lineage>
</organism>
<keyword evidence="1" id="KW-0812">Transmembrane</keyword>
<dbReference type="STRING" id="1121955.SAMN02745146_1166"/>
<proteinExistence type="predicted"/>
<name>A0A1M6CIR1_9BACT</name>
<evidence type="ECO:0000313" key="3">
    <source>
        <dbReference type="Proteomes" id="UP000184418"/>
    </source>
</evidence>
<evidence type="ECO:0008006" key="4">
    <source>
        <dbReference type="Google" id="ProtNLM"/>
    </source>
</evidence>
<dbReference type="Proteomes" id="UP000184418">
    <property type="component" value="Unassembled WGS sequence"/>
</dbReference>
<feature type="transmembrane region" description="Helical" evidence="1">
    <location>
        <begin position="77"/>
        <end position="101"/>
    </location>
</feature>
<reference evidence="2 3" key="1">
    <citation type="submission" date="2016-11" db="EMBL/GenBank/DDBJ databases">
        <authorList>
            <person name="Jaros S."/>
            <person name="Januszkiewicz K."/>
            <person name="Wedrychowicz H."/>
        </authorList>
    </citation>
    <scope>NUCLEOTIDE SEQUENCE [LARGE SCALE GENOMIC DNA]</scope>
    <source>
        <strain evidence="2 3">DSM 21074</strain>
    </source>
</reference>
<keyword evidence="1" id="KW-0472">Membrane</keyword>
<evidence type="ECO:0000313" key="2">
    <source>
        <dbReference type="EMBL" id="SHI60751.1"/>
    </source>
</evidence>
<dbReference type="RefSeq" id="WP_073106433.1">
    <property type="nucleotide sequence ID" value="NZ_FQYN01000002.1"/>
</dbReference>
<keyword evidence="1" id="KW-1133">Transmembrane helix</keyword>
<protein>
    <recommendedName>
        <fullName evidence="4">Cytochrome oxidase complex assembly protein 1</fullName>
    </recommendedName>
</protein>
<dbReference type="OrthoDB" id="1494216at2"/>